<protein>
    <recommendedName>
        <fullName evidence="2">BON domain-containing protein</fullName>
    </recommendedName>
</protein>
<proteinExistence type="predicted"/>
<dbReference type="AlphaFoldDB" id="A0A6J4V9N7"/>
<name>A0A6J4V9N7_9BACT</name>
<gene>
    <name evidence="3" type="ORF">AVDCRST_MAG18-1966</name>
</gene>
<accession>A0A6J4V9N7</accession>
<reference evidence="3" key="1">
    <citation type="submission" date="2020-02" db="EMBL/GenBank/DDBJ databases">
        <authorList>
            <person name="Meier V. D."/>
        </authorList>
    </citation>
    <scope>NUCLEOTIDE SEQUENCE</scope>
    <source>
        <strain evidence="3">AVDCRST_MAG18</strain>
    </source>
</reference>
<feature type="region of interest" description="Disordered" evidence="1">
    <location>
        <begin position="65"/>
        <end position="172"/>
    </location>
</feature>
<feature type="compositionally biased region" description="Polar residues" evidence="1">
    <location>
        <begin position="118"/>
        <end position="134"/>
    </location>
</feature>
<dbReference type="Pfam" id="PF04972">
    <property type="entry name" value="BON"/>
    <property type="match status" value="1"/>
</dbReference>
<organism evidence="3">
    <name type="scientific">uncultured Thermomicrobiales bacterium</name>
    <dbReference type="NCBI Taxonomy" id="1645740"/>
    <lineage>
        <taxon>Bacteria</taxon>
        <taxon>Pseudomonadati</taxon>
        <taxon>Thermomicrobiota</taxon>
        <taxon>Thermomicrobia</taxon>
        <taxon>Thermomicrobiales</taxon>
        <taxon>environmental samples</taxon>
    </lineage>
</organism>
<dbReference type="PROSITE" id="PS50914">
    <property type="entry name" value="BON"/>
    <property type="match status" value="1"/>
</dbReference>
<evidence type="ECO:0000313" key="3">
    <source>
        <dbReference type="EMBL" id="CAA9570948.1"/>
    </source>
</evidence>
<feature type="domain" description="BON" evidence="2">
    <location>
        <begin position="1"/>
        <end position="65"/>
    </location>
</feature>
<dbReference type="Gene3D" id="3.30.1340.30">
    <property type="match status" value="1"/>
</dbReference>
<dbReference type="InterPro" id="IPR007055">
    <property type="entry name" value="BON_dom"/>
</dbReference>
<sequence length="172" mass="17832">MVEDNIEADPQVPGRDGRAINVQAQGGVVTLSGTVRSRAVKFAAGSDAYWTFGVSGVQNELEVRPRSAQTGKATVEAAPAKTPKRVSKANAAVAAMNAASAANPTPTPEEVATPENDATATTMIATEQPATDQPASDLDETNVTPEELAVPENQAAPDMIESDDADEEKDEA</sequence>
<feature type="compositionally biased region" description="Low complexity" evidence="1">
    <location>
        <begin position="89"/>
        <end position="116"/>
    </location>
</feature>
<evidence type="ECO:0000256" key="1">
    <source>
        <dbReference type="SAM" id="MobiDB-lite"/>
    </source>
</evidence>
<evidence type="ECO:0000259" key="2">
    <source>
        <dbReference type="PROSITE" id="PS50914"/>
    </source>
</evidence>
<feature type="compositionally biased region" description="Acidic residues" evidence="1">
    <location>
        <begin position="160"/>
        <end position="172"/>
    </location>
</feature>
<dbReference type="EMBL" id="CADCWN010000155">
    <property type="protein sequence ID" value="CAA9570948.1"/>
    <property type="molecule type" value="Genomic_DNA"/>
</dbReference>